<name>A0A0Q3L4W7_9HYPH</name>
<keyword evidence="8" id="KW-0378">Hydrolase</keyword>
<dbReference type="GO" id="GO:0006419">
    <property type="term" value="P:alanyl-tRNA aminoacylation"/>
    <property type="evidence" value="ECO:0007669"/>
    <property type="project" value="InterPro"/>
</dbReference>
<dbReference type="PANTHER" id="PTHR43462">
    <property type="entry name" value="ALANYL-TRNA EDITING PROTEIN"/>
    <property type="match status" value="1"/>
</dbReference>
<dbReference type="InterPro" id="IPR012947">
    <property type="entry name" value="tRNA_SAD"/>
</dbReference>
<protein>
    <recommendedName>
        <fullName evidence="3">Alanine--tRNA ligase</fullName>
    </recommendedName>
    <alternativeName>
        <fullName evidence="6">Alanyl-tRNA synthetase</fullName>
    </alternativeName>
</protein>
<dbReference type="GO" id="GO:0004813">
    <property type="term" value="F:alanine-tRNA ligase activity"/>
    <property type="evidence" value="ECO:0007669"/>
    <property type="project" value="InterPro"/>
</dbReference>
<keyword evidence="10" id="KW-1185">Reference proteome</keyword>
<accession>A0A0Q3L4W7</accession>
<organism evidence="8 10">
    <name type="scientific">Bosea thiooxidans</name>
    <dbReference type="NCBI Taxonomy" id="53254"/>
    <lineage>
        <taxon>Bacteria</taxon>
        <taxon>Pseudomonadati</taxon>
        <taxon>Pseudomonadota</taxon>
        <taxon>Alphaproteobacteria</taxon>
        <taxon>Hyphomicrobiales</taxon>
        <taxon>Boseaceae</taxon>
        <taxon>Bosea</taxon>
    </lineage>
</organism>
<dbReference type="GO" id="GO:0005737">
    <property type="term" value="C:cytoplasm"/>
    <property type="evidence" value="ECO:0007669"/>
    <property type="project" value="UniProtKB-SubCell"/>
</dbReference>
<sequence length="238" mass="25684">MPTELLFRQDAYLKETPATVEAVNERGGIILDRTIFYATGGGQPGDLGHLRRADGSLIAIGTTIYDPEDRSRVIHVPAEGQPLPAPGEAVTALLDWDRRLKRMRIHTALHLLSVVLPFPVTGGSIGEGDGRLDFDIPEGGLDKAEVAEKLNALVGRNADVTERWITDEELDANPGLVKTMSVKPPRGSGRVRLVAIGDIDLQPCGGTHVRNTAEIGPVAVTDIEKKGKQNRRVRIALA</sequence>
<evidence type="ECO:0000313" key="9">
    <source>
        <dbReference type="EMBL" id="SKB58712.1"/>
    </source>
</evidence>
<dbReference type="RefSeq" id="WP_055727038.1">
    <property type="nucleotide sequence ID" value="NZ_FUYX01000003.1"/>
</dbReference>
<dbReference type="Pfam" id="PF07973">
    <property type="entry name" value="tRNA_SAD"/>
    <property type="match status" value="1"/>
</dbReference>
<gene>
    <name evidence="8" type="ORF">ARD30_02015</name>
    <name evidence="9" type="ORF">SAMN05660750_01410</name>
</gene>
<evidence type="ECO:0000313" key="8">
    <source>
        <dbReference type="EMBL" id="KQK31836.1"/>
    </source>
</evidence>
<dbReference type="Pfam" id="PF01411">
    <property type="entry name" value="tRNA-synt_2c"/>
    <property type="match status" value="1"/>
</dbReference>
<dbReference type="InterPro" id="IPR018164">
    <property type="entry name" value="Ala-tRNA-synth_IIc_N"/>
</dbReference>
<dbReference type="Proteomes" id="UP000051562">
    <property type="component" value="Unassembled WGS sequence"/>
</dbReference>
<evidence type="ECO:0000256" key="5">
    <source>
        <dbReference type="ARBA" id="ARBA00022833"/>
    </source>
</evidence>
<dbReference type="InterPro" id="IPR009000">
    <property type="entry name" value="Transl_B-barrel_sf"/>
</dbReference>
<evidence type="ECO:0000256" key="2">
    <source>
        <dbReference type="ARBA" id="ARBA00004496"/>
    </source>
</evidence>
<evidence type="ECO:0000256" key="6">
    <source>
        <dbReference type="ARBA" id="ARBA00032577"/>
    </source>
</evidence>
<dbReference type="Proteomes" id="UP000190130">
    <property type="component" value="Unassembled WGS sequence"/>
</dbReference>
<evidence type="ECO:0000313" key="10">
    <source>
        <dbReference type="Proteomes" id="UP000051562"/>
    </source>
</evidence>
<dbReference type="Gene3D" id="3.30.980.10">
    <property type="entry name" value="Threonyl-trna Synthetase, Chain A, domain 2"/>
    <property type="match status" value="1"/>
</dbReference>
<reference evidence="9 11" key="2">
    <citation type="submission" date="2017-02" db="EMBL/GenBank/DDBJ databases">
        <authorList>
            <person name="Peterson S.W."/>
        </authorList>
    </citation>
    <scope>NUCLEOTIDE SEQUENCE [LARGE SCALE GENOMIC DNA]</scope>
    <source>
        <strain evidence="9 11">DSM 9653</strain>
    </source>
</reference>
<evidence type="ECO:0000313" key="11">
    <source>
        <dbReference type="Proteomes" id="UP000190130"/>
    </source>
</evidence>
<dbReference type="GO" id="GO:0046872">
    <property type="term" value="F:metal ion binding"/>
    <property type="evidence" value="ECO:0007669"/>
    <property type="project" value="UniProtKB-KW"/>
</dbReference>
<reference evidence="8 10" key="1">
    <citation type="submission" date="2015-10" db="EMBL/GenBank/DDBJ databases">
        <title>Draft genome of Bosea thiooxidans.</title>
        <authorList>
            <person name="Wang X."/>
        </authorList>
    </citation>
    <scope>NUCLEOTIDE SEQUENCE [LARGE SCALE GENOMIC DNA]</scope>
    <source>
        <strain evidence="8 10">CGMCC 9174</strain>
    </source>
</reference>
<evidence type="ECO:0000256" key="3">
    <source>
        <dbReference type="ARBA" id="ARBA00017959"/>
    </source>
</evidence>
<comment type="cofactor">
    <cofactor evidence="1">
        <name>Zn(2+)</name>
        <dbReference type="ChEBI" id="CHEBI:29105"/>
    </cofactor>
</comment>
<dbReference type="SUPFAM" id="SSF50447">
    <property type="entry name" value="Translation proteins"/>
    <property type="match status" value="1"/>
</dbReference>
<dbReference type="GO" id="GO:0003676">
    <property type="term" value="F:nucleic acid binding"/>
    <property type="evidence" value="ECO:0007669"/>
    <property type="project" value="InterPro"/>
</dbReference>
<feature type="domain" description="Alanyl-transfer RNA synthetases family profile" evidence="7">
    <location>
        <begin position="1"/>
        <end position="238"/>
    </location>
</feature>
<dbReference type="OrthoDB" id="9812949at2"/>
<keyword evidence="5" id="KW-0862">Zinc</keyword>
<dbReference type="SMART" id="SM00863">
    <property type="entry name" value="tRNA_SAD"/>
    <property type="match status" value="1"/>
</dbReference>
<dbReference type="GO" id="GO:0002161">
    <property type="term" value="F:aminoacyl-tRNA deacylase activity"/>
    <property type="evidence" value="ECO:0007669"/>
    <property type="project" value="UniProtKB-ARBA"/>
</dbReference>
<evidence type="ECO:0000256" key="4">
    <source>
        <dbReference type="ARBA" id="ARBA00022723"/>
    </source>
</evidence>
<dbReference type="GO" id="GO:0005524">
    <property type="term" value="F:ATP binding"/>
    <property type="evidence" value="ECO:0007669"/>
    <property type="project" value="InterPro"/>
</dbReference>
<evidence type="ECO:0000259" key="7">
    <source>
        <dbReference type="PROSITE" id="PS50860"/>
    </source>
</evidence>
<keyword evidence="4" id="KW-0479">Metal-binding</keyword>
<comment type="subcellular location">
    <subcellularLocation>
        <location evidence="2">Cytoplasm</location>
    </subcellularLocation>
</comment>
<dbReference type="InterPro" id="IPR018163">
    <property type="entry name" value="Thr/Ala-tRNA-synth_IIc_edit"/>
</dbReference>
<dbReference type="EMBL" id="FUYX01000003">
    <property type="protein sequence ID" value="SKB58712.1"/>
    <property type="molecule type" value="Genomic_DNA"/>
</dbReference>
<proteinExistence type="predicted"/>
<dbReference type="Gene3D" id="2.40.30.130">
    <property type="match status" value="1"/>
</dbReference>
<dbReference type="InterPro" id="IPR051335">
    <property type="entry name" value="Alanyl-tRNA_Editing_Enzymes"/>
</dbReference>
<evidence type="ECO:0000256" key="1">
    <source>
        <dbReference type="ARBA" id="ARBA00001947"/>
    </source>
</evidence>
<dbReference type="SUPFAM" id="SSF55186">
    <property type="entry name" value="ThrRS/AlaRS common domain"/>
    <property type="match status" value="1"/>
</dbReference>
<dbReference type="EMBL" id="LMAR01000012">
    <property type="protein sequence ID" value="KQK31836.1"/>
    <property type="molecule type" value="Genomic_DNA"/>
</dbReference>
<dbReference type="STRING" id="53254.SAMN05660750_01410"/>
<dbReference type="AlphaFoldDB" id="A0A0Q3L4W7"/>
<dbReference type="PROSITE" id="PS50860">
    <property type="entry name" value="AA_TRNA_LIGASE_II_ALA"/>
    <property type="match status" value="1"/>
</dbReference>
<dbReference type="PANTHER" id="PTHR43462:SF1">
    <property type="entry name" value="ALANYL-TRNA EDITING PROTEIN AARSD1"/>
    <property type="match status" value="1"/>
</dbReference>
<dbReference type="InterPro" id="IPR018165">
    <property type="entry name" value="Ala-tRNA-synth_IIc_core"/>
</dbReference>